<evidence type="ECO:0000313" key="1">
    <source>
        <dbReference type="EMBL" id="GAG41674.1"/>
    </source>
</evidence>
<proteinExistence type="predicted"/>
<reference evidence="1" key="1">
    <citation type="journal article" date="2014" name="Front. Microbiol.">
        <title>High frequency of phylogenetically diverse reductive dehalogenase-homologous genes in deep subseafloor sedimentary metagenomes.</title>
        <authorList>
            <person name="Kawai M."/>
            <person name="Futagami T."/>
            <person name="Toyoda A."/>
            <person name="Takaki Y."/>
            <person name="Nishi S."/>
            <person name="Hori S."/>
            <person name="Arai W."/>
            <person name="Tsubouchi T."/>
            <person name="Morono Y."/>
            <person name="Uchiyama I."/>
            <person name="Ito T."/>
            <person name="Fujiyama A."/>
            <person name="Inagaki F."/>
            <person name="Takami H."/>
        </authorList>
    </citation>
    <scope>NUCLEOTIDE SEQUENCE</scope>
    <source>
        <strain evidence="1">Expedition CK06-06</strain>
    </source>
</reference>
<name>X0XEQ7_9ZZZZ</name>
<comment type="caution">
    <text evidence="1">The sequence shown here is derived from an EMBL/GenBank/DDBJ whole genome shotgun (WGS) entry which is preliminary data.</text>
</comment>
<protein>
    <submittedName>
        <fullName evidence="1">Uncharacterized protein</fullName>
    </submittedName>
</protein>
<organism evidence="1">
    <name type="scientific">marine sediment metagenome</name>
    <dbReference type="NCBI Taxonomy" id="412755"/>
    <lineage>
        <taxon>unclassified sequences</taxon>
        <taxon>metagenomes</taxon>
        <taxon>ecological metagenomes</taxon>
    </lineage>
</organism>
<gene>
    <name evidence="1" type="ORF">S01H1_64407</name>
</gene>
<sequence length="43" mass="5046">MQFAIRLAVDYLQPYRIISIGKHVSINVLFIKLTIQLSQKDDR</sequence>
<dbReference type="AlphaFoldDB" id="X0XEQ7"/>
<feature type="non-terminal residue" evidence="1">
    <location>
        <position position="43"/>
    </location>
</feature>
<accession>X0XEQ7</accession>
<dbReference type="EMBL" id="BARS01042450">
    <property type="protein sequence ID" value="GAG41674.1"/>
    <property type="molecule type" value="Genomic_DNA"/>
</dbReference>